<dbReference type="PIRSF" id="PIRSF006118">
    <property type="entry name" value="KDO8-P_Ptase"/>
    <property type="match status" value="1"/>
</dbReference>
<dbReference type="SFLD" id="SFLDG01138">
    <property type="entry name" value="C1.6.2:_Deoxy-d-mannose-octulo"/>
    <property type="match status" value="1"/>
</dbReference>
<gene>
    <name evidence="7" type="ORF">METZ01_LOCUS53113</name>
</gene>
<dbReference type="CDD" id="cd01630">
    <property type="entry name" value="HAD_KDO-like"/>
    <property type="match status" value="1"/>
</dbReference>
<dbReference type="GO" id="GO:0016788">
    <property type="term" value="F:hydrolase activity, acting on ester bonds"/>
    <property type="evidence" value="ECO:0007669"/>
    <property type="project" value="InterPro"/>
</dbReference>
<dbReference type="InterPro" id="IPR050793">
    <property type="entry name" value="CMP-NeuNAc_synthase"/>
</dbReference>
<comment type="similarity">
    <text evidence="2">Belongs to the KdsC family.</text>
</comment>
<keyword evidence="4" id="KW-0479">Metal-binding</keyword>
<comment type="subunit">
    <text evidence="3">Homotetramer.</text>
</comment>
<evidence type="ECO:0000256" key="6">
    <source>
        <dbReference type="ARBA" id="ARBA00022842"/>
    </source>
</evidence>
<dbReference type="SFLD" id="SFLDS00003">
    <property type="entry name" value="Haloacid_Dehalogenase"/>
    <property type="match status" value="1"/>
</dbReference>
<comment type="cofactor">
    <cofactor evidence="1">
        <name>Mg(2+)</name>
        <dbReference type="ChEBI" id="CHEBI:18420"/>
    </cofactor>
</comment>
<evidence type="ECO:0000256" key="5">
    <source>
        <dbReference type="ARBA" id="ARBA00022801"/>
    </source>
</evidence>
<keyword evidence="5" id="KW-0378">Hydrolase</keyword>
<organism evidence="7">
    <name type="scientific">marine metagenome</name>
    <dbReference type="NCBI Taxonomy" id="408172"/>
    <lineage>
        <taxon>unclassified sequences</taxon>
        <taxon>metagenomes</taxon>
        <taxon>ecological metagenomes</taxon>
    </lineage>
</organism>
<dbReference type="GO" id="GO:0046872">
    <property type="term" value="F:metal ion binding"/>
    <property type="evidence" value="ECO:0007669"/>
    <property type="project" value="UniProtKB-KW"/>
</dbReference>
<dbReference type="PANTHER" id="PTHR21485">
    <property type="entry name" value="HAD SUPERFAMILY MEMBERS CMAS AND KDSC"/>
    <property type="match status" value="1"/>
</dbReference>
<protein>
    <recommendedName>
        <fullName evidence="8">3-deoxy-D-manno-octulosonate 8-phosphate phosphatase KdsC</fullName>
    </recommendedName>
</protein>
<dbReference type="Pfam" id="PF08282">
    <property type="entry name" value="Hydrolase_3"/>
    <property type="match status" value="1"/>
</dbReference>
<reference evidence="7" key="1">
    <citation type="submission" date="2018-05" db="EMBL/GenBank/DDBJ databases">
        <authorList>
            <person name="Lanie J.A."/>
            <person name="Ng W.-L."/>
            <person name="Kazmierczak K.M."/>
            <person name="Andrzejewski T.M."/>
            <person name="Davidsen T.M."/>
            <person name="Wayne K.J."/>
            <person name="Tettelin H."/>
            <person name="Glass J.I."/>
            <person name="Rusch D."/>
            <person name="Podicherti R."/>
            <person name="Tsui H.-C.T."/>
            <person name="Winkler M.E."/>
        </authorList>
    </citation>
    <scope>NUCLEOTIDE SEQUENCE</scope>
</reference>
<dbReference type="Gene3D" id="3.40.50.1000">
    <property type="entry name" value="HAD superfamily/HAD-like"/>
    <property type="match status" value="1"/>
</dbReference>
<dbReference type="FunFam" id="3.40.50.1000:FF:000029">
    <property type="entry name" value="3-deoxy-D-manno-octulosonate 8-phosphate phosphatase KdsC"/>
    <property type="match status" value="1"/>
</dbReference>
<evidence type="ECO:0000256" key="1">
    <source>
        <dbReference type="ARBA" id="ARBA00001946"/>
    </source>
</evidence>
<keyword evidence="6" id="KW-0460">Magnesium</keyword>
<dbReference type="NCBIfam" id="TIGR01670">
    <property type="entry name" value="KdsC-phosphatas"/>
    <property type="match status" value="1"/>
</dbReference>
<evidence type="ECO:0000256" key="3">
    <source>
        <dbReference type="ARBA" id="ARBA00011881"/>
    </source>
</evidence>
<dbReference type="InterPro" id="IPR036412">
    <property type="entry name" value="HAD-like_sf"/>
</dbReference>
<accession>A0A381S9V2</accession>
<evidence type="ECO:0000256" key="4">
    <source>
        <dbReference type="ARBA" id="ARBA00022723"/>
    </source>
</evidence>
<dbReference type="AlphaFoldDB" id="A0A381S9V2"/>
<proteinExistence type="inferred from homology"/>
<dbReference type="SFLD" id="SFLDG01136">
    <property type="entry name" value="C1.6:_Phosphoserine_Phosphatas"/>
    <property type="match status" value="1"/>
</dbReference>
<dbReference type="InterPro" id="IPR010023">
    <property type="entry name" value="KdsC_fam"/>
</dbReference>
<dbReference type="InterPro" id="IPR023214">
    <property type="entry name" value="HAD_sf"/>
</dbReference>
<dbReference type="GO" id="GO:0008781">
    <property type="term" value="F:N-acylneuraminate cytidylyltransferase activity"/>
    <property type="evidence" value="ECO:0007669"/>
    <property type="project" value="TreeGrafter"/>
</dbReference>
<dbReference type="SUPFAM" id="SSF56784">
    <property type="entry name" value="HAD-like"/>
    <property type="match status" value="1"/>
</dbReference>
<evidence type="ECO:0000256" key="2">
    <source>
        <dbReference type="ARBA" id="ARBA00005893"/>
    </source>
</evidence>
<evidence type="ECO:0000313" key="7">
    <source>
        <dbReference type="EMBL" id="SVA00259.1"/>
    </source>
</evidence>
<evidence type="ECO:0008006" key="8">
    <source>
        <dbReference type="Google" id="ProtNLM"/>
    </source>
</evidence>
<dbReference type="PANTHER" id="PTHR21485:SF3">
    <property type="entry name" value="N-ACYLNEURAMINATE CYTIDYLYLTRANSFERASE"/>
    <property type="match status" value="1"/>
</dbReference>
<dbReference type="EMBL" id="UINC01002783">
    <property type="protein sequence ID" value="SVA00259.1"/>
    <property type="molecule type" value="Genomic_DNA"/>
</dbReference>
<name>A0A381S9V2_9ZZZZ</name>
<sequence length="155" mass="16953">MLILDVDGVLTDGRLFYGSGGIEMKAFHAHDGFGLKKIQLEGISIAIVSGRTSDIVEKRAKELNIRFLFQNVAEKNEVLEELRQESGIEPRHMAHVGDDLPDLALFHSVGLGIAVANARVEVRKSADFVTKAKGGEGAVREVCELILASRLEENE</sequence>